<dbReference type="AlphaFoldDB" id="A0A7V8U7L5"/>
<dbReference type="RefSeq" id="WP_181266479.1">
    <property type="nucleotide sequence ID" value="NZ_BAAAGB010000002.1"/>
</dbReference>
<sequence length="179" mass="18655">MIRASALVAALLLVGCAAPVVTRVDATAPRPLPPRASFELVAMSDDGDIFPGQARDMVTAALRQRGWNQQAGGDYLLAVTLAERPASIAVKAGDDLGKVAGTIAPAADRSNNSGCARSDHRLTITLTERVTGDVAFASDASEFHCRARLTDSLPHLVSAAVDRLDVGPGSVQIARKGTR</sequence>
<keyword evidence="3" id="KW-1185">Reference proteome</keyword>
<dbReference type="EMBL" id="VDES01000001">
    <property type="protein sequence ID" value="MBA1373430.1"/>
    <property type="molecule type" value="Genomic_DNA"/>
</dbReference>
<reference evidence="2 3" key="1">
    <citation type="journal article" date="1994" name="Int. J. Syst. Bacteriol.">
        <title>Phylogenetic positions of novel aerobic, bacteriochlorophyll a-containing bacteria and description of Roseococcus thiosulfatophilus gen. nov., sp. nov., Erythromicrobium ramosum gen. nov., sp. nov., and Erythrobacter litoralis sp. nov.</title>
        <authorList>
            <person name="Yurkov V."/>
            <person name="Stackebrandt E."/>
            <person name="Holmes A."/>
            <person name="Fuerst J.A."/>
            <person name="Hugenholtz P."/>
            <person name="Golecki J."/>
            <person name="Gad'on N."/>
            <person name="Gorlenko V.M."/>
            <person name="Kompantseva E.I."/>
            <person name="Drews G."/>
        </authorList>
    </citation>
    <scope>NUCLEOTIDE SEQUENCE [LARGE SCALE GENOMIC DNA]</scope>
    <source>
        <strain evidence="2 3">KR-99</strain>
    </source>
</reference>
<organism evidence="2 3">
    <name type="scientific">Sphingomonas ursincola</name>
    <dbReference type="NCBI Taxonomy" id="56361"/>
    <lineage>
        <taxon>Bacteria</taxon>
        <taxon>Pseudomonadati</taxon>
        <taxon>Pseudomonadota</taxon>
        <taxon>Alphaproteobacteria</taxon>
        <taxon>Sphingomonadales</taxon>
        <taxon>Sphingomonadaceae</taxon>
        <taxon>Sphingomonas</taxon>
    </lineage>
</organism>
<dbReference type="Proteomes" id="UP000589292">
    <property type="component" value="Unassembled WGS sequence"/>
</dbReference>
<comment type="caution">
    <text evidence="2">The sequence shown here is derived from an EMBL/GenBank/DDBJ whole genome shotgun (WGS) entry which is preliminary data.</text>
</comment>
<dbReference type="PROSITE" id="PS51257">
    <property type="entry name" value="PROKAR_LIPOPROTEIN"/>
    <property type="match status" value="1"/>
</dbReference>
<feature type="signal peptide" evidence="1">
    <location>
        <begin position="1"/>
        <end position="22"/>
    </location>
</feature>
<protein>
    <recommendedName>
        <fullName evidence="4">Lipoprotein</fullName>
    </recommendedName>
</protein>
<evidence type="ECO:0000313" key="3">
    <source>
        <dbReference type="Proteomes" id="UP000589292"/>
    </source>
</evidence>
<keyword evidence="1" id="KW-0732">Signal</keyword>
<evidence type="ECO:0008006" key="4">
    <source>
        <dbReference type="Google" id="ProtNLM"/>
    </source>
</evidence>
<gene>
    <name evidence="2" type="ORF">FG486_03705</name>
</gene>
<evidence type="ECO:0000313" key="2">
    <source>
        <dbReference type="EMBL" id="MBA1373430.1"/>
    </source>
</evidence>
<evidence type="ECO:0000256" key="1">
    <source>
        <dbReference type="SAM" id="SignalP"/>
    </source>
</evidence>
<feature type="chain" id="PRO_5031154165" description="Lipoprotein" evidence="1">
    <location>
        <begin position="23"/>
        <end position="179"/>
    </location>
</feature>
<accession>A0A7V8U7L5</accession>
<name>A0A7V8U7L5_9SPHN</name>
<proteinExistence type="predicted"/>